<organism evidence="2 3">
    <name type="scientific">Caldalkalibacillus uzonensis</name>
    <dbReference type="NCBI Taxonomy" id="353224"/>
    <lineage>
        <taxon>Bacteria</taxon>
        <taxon>Bacillati</taxon>
        <taxon>Bacillota</taxon>
        <taxon>Bacilli</taxon>
        <taxon>Bacillales</taxon>
        <taxon>Bacillaceae</taxon>
        <taxon>Caldalkalibacillus</taxon>
    </lineage>
</organism>
<feature type="transmembrane region" description="Helical" evidence="1">
    <location>
        <begin position="15"/>
        <end position="32"/>
    </location>
</feature>
<gene>
    <name evidence="2" type="ORF">J2S00_000518</name>
</gene>
<evidence type="ECO:0000313" key="2">
    <source>
        <dbReference type="EMBL" id="MDQ0337748.1"/>
    </source>
</evidence>
<dbReference type="InterPro" id="IPR048110">
    <property type="entry name" value="SA1362/YqhP-like"/>
</dbReference>
<accession>A0ABU0CMV4</accession>
<dbReference type="RefSeq" id="WP_307335082.1">
    <property type="nucleotide sequence ID" value="NZ_JAUSUQ010000001.1"/>
</dbReference>
<keyword evidence="1" id="KW-0472">Membrane</keyword>
<evidence type="ECO:0000313" key="3">
    <source>
        <dbReference type="Proteomes" id="UP001232445"/>
    </source>
</evidence>
<protein>
    <submittedName>
        <fullName evidence="2">Uncharacterized protein</fullName>
    </submittedName>
</protein>
<name>A0ABU0CMV4_9BACI</name>
<keyword evidence="3" id="KW-1185">Reference proteome</keyword>
<dbReference type="Proteomes" id="UP001232445">
    <property type="component" value="Unassembled WGS sequence"/>
</dbReference>
<dbReference type="EMBL" id="JAUSUQ010000001">
    <property type="protein sequence ID" value="MDQ0337748.1"/>
    <property type="molecule type" value="Genomic_DNA"/>
</dbReference>
<keyword evidence="1" id="KW-1133">Transmembrane helix</keyword>
<sequence length="125" mass="14498">MRQTWRLFRQLKQPLFVFLICLAAFGLIYRLVADPLGLASSAVVLGLVLFAFYGIYRYVSRQTKPKHHHRSLVSGPFALNKQDHKTTLMSNKGGTMKRKAKRKRENYPFKVIEGKKDKKKRPFSS</sequence>
<proteinExistence type="predicted"/>
<evidence type="ECO:0000256" key="1">
    <source>
        <dbReference type="SAM" id="Phobius"/>
    </source>
</evidence>
<comment type="caution">
    <text evidence="2">The sequence shown here is derived from an EMBL/GenBank/DDBJ whole genome shotgun (WGS) entry which is preliminary data.</text>
</comment>
<dbReference type="NCBIfam" id="NF041554">
    <property type="entry name" value="SA1362_fam"/>
    <property type="match status" value="1"/>
</dbReference>
<keyword evidence="1" id="KW-0812">Transmembrane</keyword>
<reference evidence="2 3" key="1">
    <citation type="submission" date="2023-07" db="EMBL/GenBank/DDBJ databases">
        <title>Genomic Encyclopedia of Type Strains, Phase IV (KMG-IV): sequencing the most valuable type-strain genomes for metagenomic binning, comparative biology and taxonomic classification.</title>
        <authorList>
            <person name="Goeker M."/>
        </authorList>
    </citation>
    <scope>NUCLEOTIDE SEQUENCE [LARGE SCALE GENOMIC DNA]</scope>
    <source>
        <strain evidence="2 3">DSM 17740</strain>
    </source>
</reference>
<feature type="transmembrane region" description="Helical" evidence="1">
    <location>
        <begin position="38"/>
        <end position="56"/>
    </location>
</feature>